<sequence length="157" mass="17673">MSETVKQPRRWMTILLVASLGLNLLVAGVMLGAVLRFRGDHDDVPPGFGPALFRALPENDRRALRGELFDEHRRGARQRAQDFAELGEALRAVPFDPTVVEDVLEKQAANTASIQSNLQEKWLSRVTKMTDAERKAYADRLEQVVKDRRSGKAGRKH</sequence>
<organism evidence="2 3">
    <name type="scientific">Ruegeria intermedia</name>
    <dbReference type="NCBI Taxonomy" id="996115"/>
    <lineage>
        <taxon>Bacteria</taxon>
        <taxon>Pseudomonadati</taxon>
        <taxon>Pseudomonadota</taxon>
        <taxon>Alphaproteobacteria</taxon>
        <taxon>Rhodobacterales</taxon>
        <taxon>Roseobacteraceae</taxon>
        <taxon>Ruegeria</taxon>
    </lineage>
</organism>
<keyword evidence="3" id="KW-1185">Reference proteome</keyword>
<evidence type="ECO:0000313" key="3">
    <source>
        <dbReference type="Proteomes" id="UP000325134"/>
    </source>
</evidence>
<dbReference type="InterPro" id="IPR025961">
    <property type="entry name" value="Metal_resist"/>
</dbReference>
<reference evidence="2 3" key="1">
    <citation type="submission" date="2016-11" db="EMBL/GenBank/DDBJ databases">
        <authorList>
            <person name="Varghese N."/>
            <person name="Submissions S."/>
        </authorList>
    </citation>
    <scope>NUCLEOTIDE SEQUENCE [LARGE SCALE GENOMIC DNA]</scope>
    <source>
        <strain evidence="2 3">DSM 29341</strain>
    </source>
</reference>
<evidence type="ECO:0000313" key="2">
    <source>
        <dbReference type="EMBL" id="SHF24505.1"/>
    </source>
</evidence>
<evidence type="ECO:0000256" key="1">
    <source>
        <dbReference type="SAM" id="Phobius"/>
    </source>
</evidence>
<dbReference type="EMBL" id="FQVK01000023">
    <property type="protein sequence ID" value="SHF24505.1"/>
    <property type="molecule type" value="Genomic_DNA"/>
</dbReference>
<name>A0A1M5A2P3_9RHOB</name>
<dbReference type="RefSeq" id="WP_149776829.1">
    <property type="nucleotide sequence ID" value="NZ_FQVK01000023.1"/>
</dbReference>
<dbReference type="Proteomes" id="UP000325134">
    <property type="component" value="Unassembled WGS sequence"/>
</dbReference>
<protein>
    <submittedName>
        <fullName evidence="2">Uncharacterized membrane protein</fullName>
    </submittedName>
</protein>
<feature type="transmembrane region" description="Helical" evidence="1">
    <location>
        <begin position="12"/>
        <end position="35"/>
    </location>
</feature>
<dbReference type="AlphaFoldDB" id="A0A1M5A2P3"/>
<keyword evidence="1" id="KW-0812">Transmembrane</keyword>
<proteinExistence type="predicted"/>
<accession>A0A1M5A2P3</accession>
<keyword evidence="1" id="KW-1133">Transmembrane helix</keyword>
<dbReference type="OrthoDB" id="7708236at2"/>
<keyword evidence="1" id="KW-0472">Membrane</keyword>
<dbReference type="Pfam" id="PF13801">
    <property type="entry name" value="Metal_resist"/>
    <property type="match status" value="1"/>
</dbReference>
<gene>
    <name evidence="2" type="ORF">SAMN05444279_12316</name>
</gene>